<dbReference type="PANTHER" id="PTHR22925">
    <property type="entry name" value="GLYCOSYL HYDROLASE 43 FAMILY MEMBER"/>
    <property type="match status" value="1"/>
</dbReference>
<dbReference type="GO" id="GO:0005975">
    <property type="term" value="P:carbohydrate metabolic process"/>
    <property type="evidence" value="ECO:0007669"/>
    <property type="project" value="InterPro"/>
</dbReference>
<feature type="transmembrane region" description="Helical" evidence="5">
    <location>
        <begin position="637"/>
        <end position="656"/>
    </location>
</feature>
<proteinExistence type="inferred from homology"/>
<feature type="compositionally biased region" description="Basic and acidic residues" evidence="4">
    <location>
        <begin position="575"/>
        <end position="589"/>
    </location>
</feature>
<dbReference type="PANTHER" id="PTHR22925:SF3">
    <property type="entry name" value="GLYCOSYL HYDROLASE FAMILY PROTEIN 43"/>
    <property type="match status" value="1"/>
</dbReference>
<accession>A0A0F4L211</accession>
<reference evidence="6 7" key="1">
    <citation type="submission" date="2014-12" db="EMBL/GenBank/DDBJ databases">
        <title>Comparative genomics of the lactic acid bacteria isolated from the honey bee gut.</title>
        <authorList>
            <person name="Ellegaard K.M."/>
            <person name="Tamarit D."/>
            <person name="Javelind E."/>
            <person name="Olofsson T."/>
            <person name="Andersson S.G."/>
            <person name="Vasquez A."/>
        </authorList>
    </citation>
    <scope>NUCLEOTIDE SEQUENCE [LARGE SCALE GENOMIC DNA]</scope>
    <source>
        <strain evidence="6 7">Bin7</strain>
    </source>
</reference>
<dbReference type="InterPro" id="IPR006710">
    <property type="entry name" value="Glyco_hydro_43"/>
</dbReference>
<evidence type="ECO:0000256" key="5">
    <source>
        <dbReference type="SAM" id="Phobius"/>
    </source>
</evidence>
<dbReference type="Pfam" id="PF04616">
    <property type="entry name" value="Glyco_hydro_43"/>
    <property type="match status" value="1"/>
</dbReference>
<evidence type="ECO:0000256" key="3">
    <source>
        <dbReference type="ARBA" id="ARBA00023295"/>
    </source>
</evidence>
<keyword evidence="2" id="KW-0378">Hydrolase</keyword>
<protein>
    <recommendedName>
        <fullName evidence="8">Family 43 glycosylhydrolase</fullName>
    </recommendedName>
</protein>
<comment type="similarity">
    <text evidence="1">Belongs to the glycosyl hydrolase 43 family.</text>
</comment>
<dbReference type="CDD" id="cd18823">
    <property type="entry name" value="GH43_RcAra43A-like"/>
    <property type="match status" value="1"/>
</dbReference>
<evidence type="ECO:0008006" key="8">
    <source>
        <dbReference type="Google" id="ProtNLM"/>
    </source>
</evidence>
<evidence type="ECO:0000256" key="1">
    <source>
        <dbReference type="ARBA" id="ARBA00009865"/>
    </source>
</evidence>
<dbReference type="Gene3D" id="2.115.10.20">
    <property type="entry name" value="Glycosyl hydrolase domain, family 43"/>
    <property type="match status" value="1"/>
</dbReference>
<dbReference type="RefSeq" id="WP_052690672.1">
    <property type="nucleotide sequence ID" value="NZ_KQ033885.1"/>
</dbReference>
<dbReference type="EMBL" id="JWMF01000003">
    <property type="protein sequence ID" value="KJY52254.1"/>
    <property type="molecule type" value="Genomic_DNA"/>
</dbReference>
<dbReference type="AlphaFoldDB" id="A0A0F4L211"/>
<dbReference type="Proteomes" id="UP000033567">
    <property type="component" value="Unassembled WGS sequence"/>
</dbReference>
<sequence>MSENIGPHVPQIGDHIRNHKQVRHKLAILLAALAMIMGLSFGAPKVVAAQGAGQKSDSVGGNGLIVNDRFWNDVDGKPMYMQGGGIFDFPDPATGKVSHFWYGVHFSQAEAYRKDPTHALTGNDFISVDVYKSANLTDWRYQGEALDRAQADAFASDFGGRHAGWVCRMGVAYVSELRTYAMLIQHEMPTDATGRNFDKKVMIATSNSPVGPFKAQRRIDMRDYGLGTSNTGDQSVFQDEDGTGYLIYSYGRGRGSAWAARIGAKEGQVDLLQPTKLYQGFGREGNALFKHAGRYYLAGSDLFGWDASRIHFQVADHLFGPYQPVNQTVIMDGSKADFGHITQTGFYYTLHGSQAETVIHCGDRWADFAGNGLGYNQWNPLSFDDSGTPRFNSMSRWKLDTDTGLWSVDEANDYVLNGSFEADRVSVGEQGYRDKDGNVIADIAGWQRVNPDAVKNVADAYGRVGDFDLRFAPGQSRSAAIVQDFDEPGHVPLHAGRFLLKLSYANPKGMDEARIAIEFGGKTSEINLAASTGTDWKQASLPVDLPGGHTKITIEVSGSPGQTLHVDDVSLKGVSEKGNETNDVADHDGNGTTTGPGGSASGSVESDKSLSVRPVTGSSGLSSSLAETGIAIGRAPVFVASCVAAGILLMVVAVYCRRRLIEQN</sequence>
<keyword evidence="7" id="KW-1185">Reference proteome</keyword>
<keyword evidence="5" id="KW-0812">Transmembrane</keyword>
<keyword evidence="5" id="KW-1133">Transmembrane helix</keyword>
<feature type="region of interest" description="Disordered" evidence="4">
    <location>
        <begin position="575"/>
        <end position="621"/>
    </location>
</feature>
<feature type="transmembrane region" description="Helical" evidence="5">
    <location>
        <begin position="26"/>
        <end position="43"/>
    </location>
</feature>
<name>A0A0F4L211_9BIFI</name>
<evidence type="ECO:0000313" key="7">
    <source>
        <dbReference type="Proteomes" id="UP000033567"/>
    </source>
</evidence>
<evidence type="ECO:0000313" key="6">
    <source>
        <dbReference type="EMBL" id="KJY52254.1"/>
    </source>
</evidence>
<dbReference type="Gene3D" id="2.60.120.260">
    <property type="entry name" value="Galactose-binding domain-like"/>
    <property type="match status" value="1"/>
</dbReference>
<evidence type="ECO:0000256" key="2">
    <source>
        <dbReference type="ARBA" id="ARBA00022801"/>
    </source>
</evidence>
<evidence type="ECO:0000256" key="4">
    <source>
        <dbReference type="SAM" id="MobiDB-lite"/>
    </source>
</evidence>
<organism evidence="6 7">
    <name type="scientific">Bifidobacterium mellis</name>
    <dbReference type="NCBI Taxonomy" id="1293823"/>
    <lineage>
        <taxon>Bacteria</taxon>
        <taxon>Bacillati</taxon>
        <taxon>Actinomycetota</taxon>
        <taxon>Actinomycetes</taxon>
        <taxon>Bifidobacteriales</taxon>
        <taxon>Bifidobacteriaceae</taxon>
        <taxon>Bifidobacterium</taxon>
    </lineage>
</organism>
<keyword evidence="3" id="KW-0326">Glycosidase</keyword>
<gene>
    <name evidence="6" type="ORF">JF70_03440</name>
</gene>
<dbReference type="GO" id="GO:0004553">
    <property type="term" value="F:hydrolase activity, hydrolyzing O-glycosyl compounds"/>
    <property type="evidence" value="ECO:0007669"/>
    <property type="project" value="InterPro"/>
</dbReference>
<keyword evidence="5" id="KW-0472">Membrane</keyword>
<dbReference type="PATRIC" id="fig|1684.5.peg.362"/>
<dbReference type="SUPFAM" id="SSF75005">
    <property type="entry name" value="Arabinanase/levansucrase/invertase"/>
    <property type="match status" value="1"/>
</dbReference>
<dbReference type="InterPro" id="IPR023296">
    <property type="entry name" value="Glyco_hydro_beta-prop_sf"/>
</dbReference>
<comment type="caution">
    <text evidence="6">The sequence shown here is derived from an EMBL/GenBank/DDBJ whole genome shotgun (WGS) entry which is preliminary data.</text>
</comment>